<organism evidence="2 3">
    <name type="scientific">Rhizobium viscosum</name>
    <name type="common">Arthrobacter viscosus</name>
    <dbReference type="NCBI Taxonomy" id="1673"/>
    <lineage>
        <taxon>Bacteria</taxon>
        <taxon>Pseudomonadati</taxon>
        <taxon>Pseudomonadota</taxon>
        <taxon>Alphaproteobacteria</taxon>
        <taxon>Hyphomicrobiales</taxon>
        <taxon>Rhizobiaceae</taxon>
        <taxon>Rhizobium/Agrobacterium group</taxon>
        <taxon>Rhizobium</taxon>
    </lineage>
</organism>
<feature type="transmembrane region" description="Helical" evidence="1">
    <location>
        <begin position="33"/>
        <end position="50"/>
    </location>
</feature>
<comment type="caution">
    <text evidence="2">The sequence shown here is derived from an EMBL/GenBank/DDBJ whole genome shotgun (WGS) entry which is preliminary data.</text>
</comment>
<dbReference type="Proteomes" id="UP000620262">
    <property type="component" value="Unassembled WGS sequence"/>
</dbReference>
<evidence type="ECO:0000256" key="1">
    <source>
        <dbReference type="SAM" id="Phobius"/>
    </source>
</evidence>
<keyword evidence="3" id="KW-1185">Reference proteome</keyword>
<proteinExistence type="predicted"/>
<dbReference type="RefSeq" id="WP_192727739.1">
    <property type="nucleotide sequence ID" value="NZ_BAAAVL010000001.1"/>
</dbReference>
<sequence>MKGYLPYLAGALAGMLVAILLSGLLTLTGTPQLILFALLPVIGGAVAERVSQRRSGNS</sequence>
<accession>A0ABR9IK71</accession>
<feature type="transmembrane region" description="Helical" evidence="1">
    <location>
        <begin position="7"/>
        <end position="27"/>
    </location>
</feature>
<dbReference type="EMBL" id="JADBEC010000001">
    <property type="protein sequence ID" value="MBE1503586.1"/>
    <property type="molecule type" value="Genomic_DNA"/>
</dbReference>
<keyword evidence="1" id="KW-0812">Transmembrane</keyword>
<keyword evidence="1" id="KW-0472">Membrane</keyword>
<protein>
    <submittedName>
        <fullName evidence="2">Uncharacterized protein</fullName>
    </submittedName>
</protein>
<reference evidence="2 3" key="1">
    <citation type="submission" date="2020-10" db="EMBL/GenBank/DDBJ databases">
        <title>Sequencing the genomes of 1000 actinobacteria strains.</title>
        <authorList>
            <person name="Klenk H.-P."/>
        </authorList>
    </citation>
    <scope>NUCLEOTIDE SEQUENCE [LARGE SCALE GENOMIC DNA]</scope>
    <source>
        <strain evidence="2 3">DSM 7307</strain>
    </source>
</reference>
<keyword evidence="1" id="KW-1133">Transmembrane helix</keyword>
<evidence type="ECO:0000313" key="2">
    <source>
        <dbReference type="EMBL" id="MBE1503586.1"/>
    </source>
</evidence>
<name>A0ABR9IK71_RHIVS</name>
<evidence type="ECO:0000313" key="3">
    <source>
        <dbReference type="Proteomes" id="UP000620262"/>
    </source>
</evidence>
<gene>
    <name evidence="2" type="ORF">H4W29_000767</name>
</gene>